<evidence type="ECO:0000313" key="3">
    <source>
        <dbReference type="Proteomes" id="UP001159363"/>
    </source>
</evidence>
<sequence>MLPLGPRAPASPSAREETLLLPLGLVPGSPEPTMNRETMDSEGHFRTGGCDGAAVPSRIVLQFTTRSTDSFASRLSGLFPYSLPFPSPLPHLVRHMVDGGGSEVGRVLEVDENLEIVQLRHIAVQRLREGNAAALQAPPGQTVRVSQPSTFNNKLFFLSFSHIISLVSLEPFAIITFFIAVCKHSRSRSTALFCNYCLRSWRRNRVERLWVSS</sequence>
<keyword evidence="3" id="KW-1185">Reference proteome</keyword>
<accession>A0ABQ9H5B6</accession>
<reference evidence="2 3" key="1">
    <citation type="submission" date="2023-02" db="EMBL/GenBank/DDBJ databases">
        <title>LHISI_Scaffold_Assembly.</title>
        <authorList>
            <person name="Stuart O.P."/>
            <person name="Cleave R."/>
            <person name="Magrath M.J.L."/>
            <person name="Mikheyev A.S."/>
        </authorList>
    </citation>
    <scope>NUCLEOTIDE SEQUENCE [LARGE SCALE GENOMIC DNA]</scope>
    <source>
        <strain evidence="2">Daus_M_001</strain>
        <tissue evidence="2">Leg muscle</tissue>
    </source>
</reference>
<keyword evidence="1" id="KW-1133">Transmembrane helix</keyword>
<feature type="transmembrane region" description="Helical" evidence="1">
    <location>
        <begin position="155"/>
        <end position="181"/>
    </location>
</feature>
<dbReference type="EMBL" id="JARBHB010000007">
    <property type="protein sequence ID" value="KAJ8879445.1"/>
    <property type="molecule type" value="Genomic_DNA"/>
</dbReference>
<keyword evidence="1" id="KW-0472">Membrane</keyword>
<organism evidence="2 3">
    <name type="scientific">Dryococelus australis</name>
    <dbReference type="NCBI Taxonomy" id="614101"/>
    <lineage>
        <taxon>Eukaryota</taxon>
        <taxon>Metazoa</taxon>
        <taxon>Ecdysozoa</taxon>
        <taxon>Arthropoda</taxon>
        <taxon>Hexapoda</taxon>
        <taxon>Insecta</taxon>
        <taxon>Pterygota</taxon>
        <taxon>Neoptera</taxon>
        <taxon>Polyneoptera</taxon>
        <taxon>Phasmatodea</taxon>
        <taxon>Verophasmatodea</taxon>
        <taxon>Anareolatae</taxon>
        <taxon>Phasmatidae</taxon>
        <taxon>Eurycanthinae</taxon>
        <taxon>Dryococelus</taxon>
    </lineage>
</organism>
<proteinExistence type="predicted"/>
<protein>
    <submittedName>
        <fullName evidence="2">Uncharacterized protein</fullName>
    </submittedName>
</protein>
<keyword evidence="1" id="KW-0812">Transmembrane</keyword>
<evidence type="ECO:0000256" key="1">
    <source>
        <dbReference type="SAM" id="Phobius"/>
    </source>
</evidence>
<comment type="caution">
    <text evidence="2">The sequence shown here is derived from an EMBL/GenBank/DDBJ whole genome shotgun (WGS) entry which is preliminary data.</text>
</comment>
<name>A0ABQ9H5B6_9NEOP</name>
<gene>
    <name evidence="2" type="ORF">PR048_020053</name>
</gene>
<dbReference type="Proteomes" id="UP001159363">
    <property type="component" value="Chromosome 6"/>
</dbReference>
<evidence type="ECO:0000313" key="2">
    <source>
        <dbReference type="EMBL" id="KAJ8879445.1"/>
    </source>
</evidence>